<dbReference type="Proteomes" id="UP000030661">
    <property type="component" value="Unassembled WGS sequence"/>
</dbReference>
<reference evidence="3" key="1">
    <citation type="journal article" date="2015" name="PeerJ">
        <title>First genomic representation of candidate bacterial phylum KSB3 points to enhanced environmental sensing as a trigger of wastewater bulking.</title>
        <authorList>
            <person name="Sekiguchi Y."/>
            <person name="Ohashi A."/>
            <person name="Parks D.H."/>
            <person name="Yamauchi T."/>
            <person name="Tyson G.W."/>
            <person name="Hugenholtz P."/>
        </authorList>
    </citation>
    <scope>NUCLEOTIDE SEQUENCE [LARGE SCALE GENOMIC DNA]</scope>
</reference>
<proteinExistence type="predicted"/>
<dbReference type="HOGENOM" id="CLU_1308107_0_0_0"/>
<dbReference type="InterPro" id="IPR011006">
    <property type="entry name" value="CheY-like_superfamily"/>
</dbReference>
<dbReference type="EMBL" id="DF820470">
    <property type="protein sequence ID" value="GAK59387.1"/>
    <property type="molecule type" value="Genomic_DNA"/>
</dbReference>
<dbReference type="SMART" id="SM00448">
    <property type="entry name" value="REC"/>
    <property type="match status" value="1"/>
</dbReference>
<dbReference type="AlphaFoldDB" id="A0A081C482"/>
<organism evidence="3">
    <name type="scientific">Vecturithrix granuli</name>
    <dbReference type="NCBI Taxonomy" id="1499967"/>
    <lineage>
        <taxon>Bacteria</taxon>
        <taxon>Candidatus Moduliflexota</taxon>
        <taxon>Candidatus Vecturitrichia</taxon>
        <taxon>Candidatus Vecturitrichales</taxon>
        <taxon>Candidatus Vecturitrichaceae</taxon>
        <taxon>Candidatus Vecturithrix</taxon>
    </lineage>
</organism>
<dbReference type="InterPro" id="IPR001789">
    <property type="entry name" value="Sig_transdc_resp-reg_receiver"/>
</dbReference>
<name>A0A081C482_VECG1</name>
<keyword evidence="4" id="KW-1185">Reference proteome</keyword>
<gene>
    <name evidence="3" type="ORF">U27_06371</name>
</gene>
<dbReference type="PROSITE" id="PS50110">
    <property type="entry name" value="RESPONSE_REGULATORY"/>
    <property type="match status" value="1"/>
</dbReference>
<dbReference type="Pfam" id="PF00072">
    <property type="entry name" value="Response_reg"/>
    <property type="match status" value="1"/>
</dbReference>
<evidence type="ECO:0000259" key="2">
    <source>
        <dbReference type="PROSITE" id="PS50110"/>
    </source>
</evidence>
<evidence type="ECO:0000313" key="4">
    <source>
        <dbReference type="Proteomes" id="UP000030661"/>
    </source>
</evidence>
<dbReference type="Gene3D" id="3.40.50.2300">
    <property type="match status" value="1"/>
</dbReference>
<dbReference type="STRING" id="1499967.U27_06371"/>
<feature type="domain" description="Response regulatory" evidence="2">
    <location>
        <begin position="10"/>
        <end position="145"/>
    </location>
</feature>
<sequence length="210" mass="24610">MNNIFPKKLEIFVIDDERDNRIFFRKILENQGFMVLWARDWHEAHQLIATRMNRGEVLPDIVLVDMNFFPPHKVLGENPAMEGVLIIRKLAETCETYGVDIPPVIGFTGKEDYMQKQEMVQAGVSDFITTEEYKNPQVLGRRLLQCIQEFQTVRMLQAPSEQAIRAVEEKIVHRALQLHKQNIEKAAEFLNWEIKEVITIERRLQKYANS</sequence>
<protein>
    <submittedName>
        <fullName evidence="3">Response regulator containing a CheY-like receiver domain and a GGDEF domain</fullName>
    </submittedName>
</protein>
<evidence type="ECO:0000313" key="3">
    <source>
        <dbReference type="EMBL" id="GAK59387.1"/>
    </source>
</evidence>
<evidence type="ECO:0000256" key="1">
    <source>
        <dbReference type="PROSITE-ProRule" id="PRU00169"/>
    </source>
</evidence>
<accession>A0A081C482</accession>
<feature type="modified residue" description="4-aspartylphosphate" evidence="1">
    <location>
        <position position="65"/>
    </location>
</feature>
<dbReference type="GO" id="GO:0000160">
    <property type="term" value="P:phosphorelay signal transduction system"/>
    <property type="evidence" value="ECO:0007669"/>
    <property type="project" value="InterPro"/>
</dbReference>
<dbReference type="CDD" id="cd00156">
    <property type="entry name" value="REC"/>
    <property type="match status" value="1"/>
</dbReference>
<keyword evidence="1" id="KW-0597">Phosphoprotein</keyword>
<dbReference type="SUPFAM" id="SSF52172">
    <property type="entry name" value="CheY-like"/>
    <property type="match status" value="1"/>
</dbReference>